<evidence type="ECO:0000259" key="13">
    <source>
        <dbReference type="Pfam" id="PF02882"/>
    </source>
</evidence>
<dbReference type="EC" id="1.5.1.5" evidence="11"/>
<dbReference type="NCBIfam" id="NF010769">
    <property type="entry name" value="PRK14172.1"/>
    <property type="match status" value="1"/>
</dbReference>
<dbReference type="HAMAP" id="MF_01576">
    <property type="entry name" value="THF_DHG_CYH"/>
    <property type="match status" value="1"/>
</dbReference>
<feature type="binding site" evidence="11">
    <location>
        <begin position="165"/>
        <end position="167"/>
    </location>
    <ligand>
        <name>NADP(+)</name>
        <dbReference type="ChEBI" id="CHEBI:58349"/>
    </ligand>
</feature>
<dbReference type="Pfam" id="PF00763">
    <property type="entry name" value="THF_DHG_CYH"/>
    <property type="match status" value="1"/>
</dbReference>
<keyword evidence="2 11" id="KW-0554">One-carbon metabolism</keyword>
<keyword evidence="4 11" id="KW-0658">Purine biosynthesis</keyword>
<reference evidence="14 15" key="1">
    <citation type="submission" date="2024-11" db="EMBL/GenBank/DDBJ databases">
        <authorList>
            <person name="Heng Y.C."/>
            <person name="Lim A.C.H."/>
            <person name="Lee J.K.Y."/>
            <person name="Kittelmann S."/>
        </authorList>
    </citation>
    <scope>NUCLEOTIDE SEQUENCE [LARGE SCALE GENOMIC DNA]</scope>
    <source>
        <strain evidence="14 15">WILCCON 0185</strain>
    </source>
</reference>
<evidence type="ECO:0000256" key="1">
    <source>
        <dbReference type="ARBA" id="ARBA00004777"/>
    </source>
</evidence>
<dbReference type="SUPFAM" id="SSF53223">
    <property type="entry name" value="Aminoacid dehydrogenase-like, N-terminal domain"/>
    <property type="match status" value="1"/>
</dbReference>
<dbReference type="PANTHER" id="PTHR48099:SF5">
    <property type="entry name" value="C-1-TETRAHYDROFOLATE SYNTHASE, CYTOPLASMIC"/>
    <property type="match status" value="1"/>
</dbReference>
<evidence type="ECO:0000313" key="15">
    <source>
        <dbReference type="Proteomes" id="UP001623591"/>
    </source>
</evidence>
<dbReference type="Gene3D" id="3.40.50.720">
    <property type="entry name" value="NAD(P)-binding Rossmann-like Domain"/>
    <property type="match status" value="1"/>
</dbReference>
<evidence type="ECO:0000259" key="12">
    <source>
        <dbReference type="Pfam" id="PF00763"/>
    </source>
</evidence>
<organism evidence="14 15">
    <name type="scientific">Candidatus Clostridium stratigraminis</name>
    <dbReference type="NCBI Taxonomy" id="3381661"/>
    <lineage>
        <taxon>Bacteria</taxon>
        <taxon>Bacillati</taxon>
        <taxon>Bacillota</taxon>
        <taxon>Clostridia</taxon>
        <taxon>Eubacteriales</taxon>
        <taxon>Clostridiaceae</taxon>
        <taxon>Clostridium</taxon>
    </lineage>
</organism>
<dbReference type="InterPro" id="IPR020630">
    <property type="entry name" value="THF_DH/CycHdrlase_cat_dom"/>
</dbReference>
<dbReference type="PANTHER" id="PTHR48099">
    <property type="entry name" value="C-1-TETRAHYDROFOLATE SYNTHASE, CYTOPLASMIC-RELATED"/>
    <property type="match status" value="1"/>
</dbReference>
<evidence type="ECO:0000256" key="5">
    <source>
        <dbReference type="ARBA" id="ARBA00022801"/>
    </source>
</evidence>
<keyword evidence="15" id="KW-1185">Reference proteome</keyword>
<keyword evidence="8 11" id="KW-0368">Histidine biosynthesis</keyword>
<gene>
    <name evidence="11" type="primary">folD</name>
    <name evidence="14" type="ORF">ACJDUG_06905</name>
</gene>
<feature type="domain" description="Tetrahydrofolate dehydrogenase/cyclohydrolase catalytic" evidence="12">
    <location>
        <begin position="5"/>
        <end position="120"/>
    </location>
</feature>
<evidence type="ECO:0000313" key="14">
    <source>
        <dbReference type="EMBL" id="MFL0246694.1"/>
    </source>
</evidence>
<keyword evidence="9 11" id="KW-0486">Methionine biosynthesis</keyword>
<keyword evidence="10 11" id="KW-0511">Multifunctional enzyme</keyword>
<comment type="caution">
    <text evidence="14">The sequence shown here is derived from an EMBL/GenBank/DDBJ whole genome shotgun (WGS) entry which is preliminary data.</text>
</comment>
<dbReference type="InterPro" id="IPR000672">
    <property type="entry name" value="THF_DH/CycHdrlase"/>
</dbReference>
<dbReference type="PROSITE" id="PS00766">
    <property type="entry name" value="THF_DHG_CYH_1"/>
    <property type="match status" value="1"/>
</dbReference>
<comment type="function">
    <text evidence="11">Catalyzes the oxidation of 5,10-methylenetetrahydrofolate to 5,10-methenyltetrahydrofolate and then the hydrolysis of 5,10-methenyltetrahydrofolate to 10-formyltetrahydrofolate.</text>
</comment>
<dbReference type="EC" id="3.5.4.9" evidence="11"/>
<keyword evidence="3 11" id="KW-0028">Amino-acid biosynthesis</keyword>
<comment type="pathway">
    <text evidence="1 11">One-carbon metabolism; tetrahydrofolate interconversion.</text>
</comment>
<dbReference type="PRINTS" id="PR00085">
    <property type="entry name" value="THFDHDRGNASE"/>
</dbReference>
<evidence type="ECO:0000256" key="7">
    <source>
        <dbReference type="ARBA" id="ARBA00023002"/>
    </source>
</evidence>
<keyword evidence="5 11" id="KW-0378">Hydrolase</keyword>
<dbReference type="Gene3D" id="3.40.50.10860">
    <property type="entry name" value="Leucine Dehydrogenase, chain A, domain 1"/>
    <property type="match status" value="1"/>
</dbReference>
<dbReference type="InterPro" id="IPR046346">
    <property type="entry name" value="Aminoacid_DH-like_N_sf"/>
</dbReference>
<comment type="catalytic activity">
    <reaction evidence="11">
        <text>(6R)-5,10-methenyltetrahydrofolate + H2O = (6R)-10-formyltetrahydrofolate + H(+)</text>
        <dbReference type="Rhea" id="RHEA:23700"/>
        <dbReference type="ChEBI" id="CHEBI:15377"/>
        <dbReference type="ChEBI" id="CHEBI:15378"/>
        <dbReference type="ChEBI" id="CHEBI:57455"/>
        <dbReference type="ChEBI" id="CHEBI:195366"/>
        <dbReference type="EC" id="3.5.4.9"/>
    </reaction>
</comment>
<comment type="similarity">
    <text evidence="11">Belongs to the tetrahydrofolate dehydrogenase/cyclohydrolase family.</text>
</comment>
<evidence type="ECO:0000256" key="2">
    <source>
        <dbReference type="ARBA" id="ARBA00022563"/>
    </source>
</evidence>
<dbReference type="SUPFAM" id="SSF51735">
    <property type="entry name" value="NAD(P)-binding Rossmann-fold domains"/>
    <property type="match status" value="1"/>
</dbReference>
<comment type="subunit">
    <text evidence="11">Homodimer.</text>
</comment>
<sequence>MGKIIDGKAEAAKLKEEIKSFVLKKKEENKRVPCLTAILVGKDGGSIFYCNNQRKLCDQLGVLYKLIELEESTTEAELIKVIEELNNSKDVDGLILQLPLPKHINEKVVTSKISFKKDIDGLTDINMGKFYKGDECFVPCTPQSIIHLIKSTGLNIEGKNAVVIGRSNIVGKPVAQLLLKENATVTICHSKTRNIKDICKNADILVCALGKPGFVSEEYIKAGAVVIDVGTSMVEGKITGDVQFNSIIEKDVYLTPVPGGVGALTTTILIKNACEASKKNVY</sequence>
<protein>
    <recommendedName>
        <fullName evidence="11">Bifunctional protein FolD</fullName>
    </recommendedName>
    <domain>
        <recommendedName>
            <fullName evidence="11">Methylenetetrahydrofolate dehydrogenase</fullName>
            <ecNumber evidence="11">1.5.1.5</ecNumber>
        </recommendedName>
    </domain>
    <domain>
        <recommendedName>
            <fullName evidence="11">Methenyltetrahydrofolate cyclohydrolase</fullName>
            <ecNumber evidence="11">3.5.4.9</ecNumber>
        </recommendedName>
    </domain>
</protein>
<accession>A0ABW8T2D9</accession>
<feature type="binding site" evidence="11">
    <location>
        <position position="231"/>
    </location>
    <ligand>
        <name>NADP(+)</name>
        <dbReference type="ChEBI" id="CHEBI:58349"/>
    </ligand>
</feature>
<dbReference type="InterPro" id="IPR036291">
    <property type="entry name" value="NAD(P)-bd_dom_sf"/>
</dbReference>
<dbReference type="EMBL" id="JBJHZZ010000003">
    <property type="protein sequence ID" value="MFL0246694.1"/>
    <property type="molecule type" value="Genomic_DNA"/>
</dbReference>
<feature type="domain" description="Tetrahydrofolate dehydrogenase/cyclohydrolase NAD(P)-binding" evidence="13">
    <location>
        <begin position="139"/>
        <end position="280"/>
    </location>
</feature>
<evidence type="ECO:0000256" key="4">
    <source>
        <dbReference type="ARBA" id="ARBA00022755"/>
    </source>
</evidence>
<dbReference type="RefSeq" id="WP_406769169.1">
    <property type="nucleotide sequence ID" value="NZ_JBJHZZ010000003.1"/>
</dbReference>
<dbReference type="Pfam" id="PF02882">
    <property type="entry name" value="THF_DHG_CYH_C"/>
    <property type="match status" value="1"/>
</dbReference>
<evidence type="ECO:0000256" key="6">
    <source>
        <dbReference type="ARBA" id="ARBA00022857"/>
    </source>
</evidence>
<comment type="catalytic activity">
    <reaction evidence="11">
        <text>(6R)-5,10-methylene-5,6,7,8-tetrahydrofolate + NADP(+) = (6R)-5,10-methenyltetrahydrofolate + NADPH</text>
        <dbReference type="Rhea" id="RHEA:22812"/>
        <dbReference type="ChEBI" id="CHEBI:15636"/>
        <dbReference type="ChEBI" id="CHEBI:57455"/>
        <dbReference type="ChEBI" id="CHEBI:57783"/>
        <dbReference type="ChEBI" id="CHEBI:58349"/>
        <dbReference type="EC" id="1.5.1.5"/>
    </reaction>
</comment>
<dbReference type="InterPro" id="IPR020867">
    <property type="entry name" value="THF_DH/CycHdrlase_CS"/>
</dbReference>
<name>A0ABW8T2D9_9CLOT</name>
<dbReference type="CDD" id="cd01080">
    <property type="entry name" value="NAD_bind_m-THF_DH_Cyclohyd"/>
    <property type="match status" value="1"/>
</dbReference>
<evidence type="ECO:0000256" key="9">
    <source>
        <dbReference type="ARBA" id="ARBA00023167"/>
    </source>
</evidence>
<evidence type="ECO:0000256" key="10">
    <source>
        <dbReference type="ARBA" id="ARBA00023268"/>
    </source>
</evidence>
<keyword evidence="6 11" id="KW-0521">NADP</keyword>
<dbReference type="InterPro" id="IPR020631">
    <property type="entry name" value="THF_DH/CycHdrlase_NAD-bd_dom"/>
</dbReference>
<evidence type="ECO:0000256" key="3">
    <source>
        <dbReference type="ARBA" id="ARBA00022605"/>
    </source>
</evidence>
<evidence type="ECO:0000256" key="8">
    <source>
        <dbReference type="ARBA" id="ARBA00023102"/>
    </source>
</evidence>
<keyword evidence="7 11" id="KW-0560">Oxidoreductase</keyword>
<evidence type="ECO:0000256" key="11">
    <source>
        <dbReference type="HAMAP-Rule" id="MF_01576"/>
    </source>
</evidence>
<comment type="caution">
    <text evidence="11">Lacks conserved residue(s) required for the propagation of feature annotation.</text>
</comment>
<dbReference type="Proteomes" id="UP001623591">
    <property type="component" value="Unassembled WGS sequence"/>
</dbReference>
<proteinExistence type="inferred from homology"/>